<evidence type="ECO:0000256" key="3">
    <source>
        <dbReference type="ARBA" id="ARBA00022884"/>
    </source>
</evidence>
<dbReference type="InterPro" id="IPR022802">
    <property type="entry name" value="Ribosomal_uS4_arc"/>
</dbReference>
<keyword evidence="5 6" id="KW-0687">Ribonucleoprotein</keyword>
<dbReference type="NCBIfam" id="TIGR01018">
    <property type="entry name" value="uS4_arch"/>
    <property type="match status" value="1"/>
</dbReference>
<keyword evidence="2 6" id="KW-0699">rRNA-binding</keyword>
<feature type="domain" description="Small ribosomal subunit protein uS4 N-terminal" evidence="9">
    <location>
        <begin position="5"/>
        <end position="103"/>
    </location>
</feature>
<dbReference type="GO" id="GO:0019843">
    <property type="term" value="F:rRNA binding"/>
    <property type="evidence" value="ECO:0007669"/>
    <property type="project" value="UniProtKB-UniRule"/>
</dbReference>
<dbReference type="InterPro" id="IPR002942">
    <property type="entry name" value="S4_RNA-bd"/>
</dbReference>
<comment type="caution">
    <text evidence="10">The sequence shown here is derived from an EMBL/GenBank/DDBJ whole genome shotgun (WGS) entry which is preliminary data.</text>
</comment>
<dbReference type="EMBL" id="DTIB01000087">
    <property type="protein sequence ID" value="HGB25193.1"/>
    <property type="molecule type" value="Genomic_DNA"/>
</dbReference>
<dbReference type="GO" id="GO:0003735">
    <property type="term" value="F:structural constituent of ribosome"/>
    <property type="evidence" value="ECO:0007669"/>
    <property type="project" value="InterPro"/>
</dbReference>
<evidence type="ECO:0000259" key="8">
    <source>
        <dbReference type="SMART" id="SM00363"/>
    </source>
</evidence>
<dbReference type="InterPro" id="IPR005710">
    <property type="entry name" value="Ribosomal_uS4_euk/arc"/>
</dbReference>
<dbReference type="PROSITE" id="PS50889">
    <property type="entry name" value="S4"/>
    <property type="match status" value="1"/>
</dbReference>
<dbReference type="InterPro" id="IPR022801">
    <property type="entry name" value="Ribosomal_uS4"/>
</dbReference>
<protein>
    <recommendedName>
        <fullName evidence="6">Small ribosomal subunit protein uS4</fullName>
    </recommendedName>
</protein>
<evidence type="ECO:0000256" key="4">
    <source>
        <dbReference type="ARBA" id="ARBA00022980"/>
    </source>
</evidence>
<organism evidence="10">
    <name type="scientific">Thermofilum pendens</name>
    <dbReference type="NCBI Taxonomy" id="2269"/>
    <lineage>
        <taxon>Archaea</taxon>
        <taxon>Thermoproteota</taxon>
        <taxon>Thermoprotei</taxon>
        <taxon>Thermofilales</taxon>
        <taxon>Thermofilaceae</taxon>
        <taxon>Thermofilum</taxon>
    </lineage>
</organism>
<dbReference type="InterPro" id="IPR001912">
    <property type="entry name" value="Ribosomal_uS4_N"/>
</dbReference>
<keyword evidence="3 6" id="KW-0694">RNA-binding</keyword>
<evidence type="ECO:0000256" key="2">
    <source>
        <dbReference type="ARBA" id="ARBA00022730"/>
    </source>
</evidence>
<dbReference type="AlphaFoldDB" id="A0A7C3SL63"/>
<dbReference type="InterPro" id="IPR018079">
    <property type="entry name" value="Ribosomal_uS4_CS"/>
</dbReference>
<evidence type="ECO:0000313" key="10">
    <source>
        <dbReference type="EMBL" id="HGB25193.1"/>
    </source>
</evidence>
<dbReference type="PANTHER" id="PTHR11831:SF5">
    <property type="entry name" value="40S RIBOSOMAL PROTEIN S9"/>
    <property type="match status" value="1"/>
</dbReference>
<accession>A0A7C3SL63</accession>
<dbReference type="SUPFAM" id="SSF55174">
    <property type="entry name" value="Alpha-L RNA-binding motif"/>
    <property type="match status" value="1"/>
</dbReference>
<comment type="subunit">
    <text evidence="6">Part of the 30S ribosomal subunit. Contacts protein S5. The interaction surface between S4 and S5 is involved in control of translational fidelity.</text>
</comment>
<name>A0A7C3SL63_THEPE</name>
<dbReference type="GO" id="GO:0042274">
    <property type="term" value="P:ribosomal small subunit biogenesis"/>
    <property type="evidence" value="ECO:0007669"/>
    <property type="project" value="TreeGrafter"/>
</dbReference>
<sequence>MGDPKKPRKKWEGPSHPWVKEVLLEEMRLVGEYGLRNKRELWIAKSFLRKIRARARSLLALPPEERRRLGEPLIARLYELGLLPSEDATLDDVLRLTVRDVLERRLQTIVYRKGLASSMYHSRQLIVHGHIAIGDRRVRSPGMLVTREEEKLVGYYPYSPVARRAQVSANE</sequence>
<dbReference type="GO" id="GO:0015935">
    <property type="term" value="C:small ribosomal subunit"/>
    <property type="evidence" value="ECO:0007669"/>
    <property type="project" value="InterPro"/>
</dbReference>
<proteinExistence type="inferred from homology"/>
<dbReference type="GO" id="GO:0006412">
    <property type="term" value="P:translation"/>
    <property type="evidence" value="ECO:0007669"/>
    <property type="project" value="UniProtKB-UniRule"/>
</dbReference>
<comment type="function">
    <text evidence="6">One of the primary rRNA binding proteins, it binds directly to 16S rRNA where it nucleates assembly of the body of the 30S subunit.</text>
</comment>
<evidence type="ECO:0000256" key="7">
    <source>
        <dbReference type="RuleBase" id="RU003699"/>
    </source>
</evidence>
<evidence type="ECO:0000256" key="5">
    <source>
        <dbReference type="ARBA" id="ARBA00023274"/>
    </source>
</evidence>
<dbReference type="NCBIfam" id="NF003139">
    <property type="entry name" value="PRK04051.1"/>
    <property type="match status" value="1"/>
</dbReference>
<reference evidence="10" key="1">
    <citation type="journal article" date="2020" name="mSystems">
        <title>Genome- and Community-Level Interaction Insights into Carbon Utilization and Element Cycling Functions of Hydrothermarchaeota in Hydrothermal Sediment.</title>
        <authorList>
            <person name="Zhou Z."/>
            <person name="Liu Y."/>
            <person name="Xu W."/>
            <person name="Pan J."/>
            <person name="Luo Z.H."/>
            <person name="Li M."/>
        </authorList>
    </citation>
    <scope>NUCLEOTIDE SEQUENCE [LARGE SCALE GENOMIC DNA]</scope>
    <source>
        <strain evidence="10">SpSt-8</strain>
    </source>
</reference>
<keyword evidence="4 6" id="KW-0689">Ribosomal protein</keyword>
<dbReference type="HAMAP" id="MF_01306_A">
    <property type="entry name" value="Ribosomal_uS4_A"/>
    <property type="match status" value="1"/>
</dbReference>
<dbReference type="Pfam" id="PF01479">
    <property type="entry name" value="S4"/>
    <property type="match status" value="1"/>
</dbReference>
<feature type="domain" description="RNA-binding S4" evidence="8">
    <location>
        <begin position="104"/>
        <end position="167"/>
    </location>
</feature>
<evidence type="ECO:0000256" key="6">
    <source>
        <dbReference type="HAMAP-Rule" id="MF_01306"/>
    </source>
</evidence>
<dbReference type="Pfam" id="PF00163">
    <property type="entry name" value="Ribosomal_S4"/>
    <property type="match status" value="1"/>
</dbReference>
<dbReference type="PANTHER" id="PTHR11831">
    <property type="entry name" value="30S 40S RIBOSOMAL PROTEIN"/>
    <property type="match status" value="1"/>
</dbReference>
<evidence type="ECO:0000259" key="9">
    <source>
        <dbReference type="SMART" id="SM01390"/>
    </source>
</evidence>
<dbReference type="CDD" id="cd00165">
    <property type="entry name" value="S4"/>
    <property type="match status" value="1"/>
</dbReference>
<dbReference type="PROSITE" id="PS00632">
    <property type="entry name" value="RIBOSOMAL_S4"/>
    <property type="match status" value="1"/>
</dbReference>
<gene>
    <name evidence="6" type="primary">rps4</name>
    <name evidence="10" type="ORF">ENV88_03990</name>
</gene>
<dbReference type="SMART" id="SM01390">
    <property type="entry name" value="Ribosomal_S4"/>
    <property type="match status" value="1"/>
</dbReference>
<comment type="similarity">
    <text evidence="1 6 7">Belongs to the universal ribosomal protein uS4 family.</text>
</comment>
<dbReference type="InterPro" id="IPR036986">
    <property type="entry name" value="S4_RNA-bd_sf"/>
</dbReference>
<evidence type="ECO:0000256" key="1">
    <source>
        <dbReference type="ARBA" id="ARBA00007465"/>
    </source>
</evidence>
<comment type="function">
    <text evidence="6">With S5 and S12 plays an important role in translational accuracy.</text>
</comment>
<dbReference type="SMART" id="SM00363">
    <property type="entry name" value="S4"/>
    <property type="match status" value="1"/>
</dbReference>
<dbReference type="Gene3D" id="3.10.290.10">
    <property type="entry name" value="RNA-binding S4 domain"/>
    <property type="match status" value="1"/>
</dbReference>